<evidence type="ECO:0000256" key="6">
    <source>
        <dbReference type="ARBA" id="ARBA00022777"/>
    </source>
</evidence>
<evidence type="ECO:0000256" key="10">
    <source>
        <dbReference type="RuleBase" id="RU363066"/>
    </source>
</evidence>
<organism evidence="11 12">
    <name type="scientific">Terrimesophilobacter mesophilus</name>
    <dbReference type="NCBI Taxonomy" id="433647"/>
    <lineage>
        <taxon>Bacteria</taxon>
        <taxon>Bacillati</taxon>
        <taxon>Actinomycetota</taxon>
        <taxon>Actinomycetes</taxon>
        <taxon>Micrococcales</taxon>
        <taxon>Microbacteriaceae</taxon>
        <taxon>Terrimesophilobacter</taxon>
    </lineage>
</organism>
<dbReference type="Pfam" id="PF13671">
    <property type="entry name" value="AAA_33"/>
    <property type="match status" value="1"/>
</dbReference>
<keyword evidence="4 10" id="KW-0808">Transferase</keyword>
<protein>
    <recommendedName>
        <fullName evidence="3 10">Gluconokinase</fullName>
        <ecNumber evidence="3 10">2.7.1.12</ecNumber>
    </recommendedName>
</protein>
<name>A0A4R8VE19_9MICO</name>
<keyword evidence="8" id="KW-0311">Gluconate utilization</keyword>
<dbReference type="Gene3D" id="3.40.50.300">
    <property type="entry name" value="P-loop containing nucleotide triphosphate hydrolases"/>
    <property type="match status" value="1"/>
</dbReference>
<keyword evidence="6 10" id="KW-0418">Kinase</keyword>
<dbReference type="EC" id="2.7.1.12" evidence="3 10"/>
<dbReference type="PANTHER" id="PTHR43442:SF3">
    <property type="entry name" value="GLUCONOKINASE-RELATED"/>
    <property type="match status" value="1"/>
</dbReference>
<dbReference type="EMBL" id="SOFI01000003">
    <property type="protein sequence ID" value="TFB80410.1"/>
    <property type="molecule type" value="Genomic_DNA"/>
</dbReference>
<comment type="catalytic activity">
    <reaction evidence="9 10">
        <text>D-gluconate + ATP = 6-phospho-D-gluconate + ADP + H(+)</text>
        <dbReference type="Rhea" id="RHEA:19433"/>
        <dbReference type="ChEBI" id="CHEBI:15378"/>
        <dbReference type="ChEBI" id="CHEBI:18391"/>
        <dbReference type="ChEBI" id="CHEBI:30616"/>
        <dbReference type="ChEBI" id="CHEBI:58759"/>
        <dbReference type="ChEBI" id="CHEBI:456216"/>
        <dbReference type="EC" id="2.7.1.12"/>
    </reaction>
</comment>
<gene>
    <name evidence="11" type="ORF">E3N84_10445</name>
</gene>
<dbReference type="RefSeq" id="WP_104096265.1">
    <property type="nucleotide sequence ID" value="NZ_JACHBP010000001.1"/>
</dbReference>
<evidence type="ECO:0000313" key="11">
    <source>
        <dbReference type="EMBL" id="TFB80410.1"/>
    </source>
</evidence>
<dbReference type="GO" id="GO:0046316">
    <property type="term" value="F:gluconokinase activity"/>
    <property type="evidence" value="ECO:0007669"/>
    <property type="project" value="UniProtKB-EC"/>
</dbReference>
<reference evidence="11 12" key="1">
    <citation type="submission" date="2019-03" db="EMBL/GenBank/DDBJ databases">
        <title>Genomics of glacier-inhabiting Cryobacterium strains.</title>
        <authorList>
            <person name="Liu Q."/>
            <person name="Xin Y.-H."/>
        </authorList>
    </citation>
    <scope>NUCLEOTIDE SEQUENCE [LARGE SCALE GENOMIC DNA]</scope>
    <source>
        <strain evidence="11 12">CGMCC 1.10440</strain>
    </source>
</reference>
<keyword evidence="5 10" id="KW-0547">Nucleotide-binding</keyword>
<evidence type="ECO:0000256" key="4">
    <source>
        <dbReference type="ARBA" id="ARBA00022679"/>
    </source>
</evidence>
<dbReference type="InterPro" id="IPR027417">
    <property type="entry name" value="P-loop_NTPase"/>
</dbReference>
<dbReference type="NCBIfam" id="TIGR01313">
    <property type="entry name" value="therm_gnt_kin"/>
    <property type="match status" value="1"/>
</dbReference>
<comment type="caution">
    <text evidence="11">The sequence shown here is derived from an EMBL/GenBank/DDBJ whole genome shotgun (WGS) entry which is preliminary data.</text>
</comment>
<dbReference type="GO" id="GO:0005524">
    <property type="term" value="F:ATP binding"/>
    <property type="evidence" value="ECO:0007669"/>
    <property type="project" value="UniProtKB-KW"/>
</dbReference>
<dbReference type="SUPFAM" id="SSF52540">
    <property type="entry name" value="P-loop containing nucleoside triphosphate hydrolases"/>
    <property type="match status" value="1"/>
</dbReference>
<keyword evidence="7 10" id="KW-0067">ATP-binding</keyword>
<dbReference type="GO" id="GO:0005737">
    <property type="term" value="C:cytoplasm"/>
    <property type="evidence" value="ECO:0007669"/>
    <property type="project" value="TreeGrafter"/>
</dbReference>
<keyword evidence="12" id="KW-1185">Reference proteome</keyword>
<accession>A0A4R8VE19</accession>
<dbReference type="PANTHER" id="PTHR43442">
    <property type="entry name" value="GLUCONOKINASE-RELATED"/>
    <property type="match status" value="1"/>
</dbReference>
<comment type="pathway">
    <text evidence="1">Carbohydrate acid metabolism.</text>
</comment>
<evidence type="ECO:0000256" key="1">
    <source>
        <dbReference type="ARBA" id="ARBA00004761"/>
    </source>
</evidence>
<evidence type="ECO:0000256" key="9">
    <source>
        <dbReference type="ARBA" id="ARBA00048090"/>
    </source>
</evidence>
<proteinExistence type="inferred from homology"/>
<comment type="similarity">
    <text evidence="2 10">Belongs to the gluconokinase GntK/GntV family.</text>
</comment>
<dbReference type="Proteomes" id="UP000298488">
    <property type="component" value="Unassembled WGS sequence"/>
</dbReference>
<sequence length="173" mass="18536">MNPLVVLLGVSGSGKSTVGEILARELGVPFEDADDLHPRTNLVKMAAGHPLDDNDRWPWLRTVGQVLSRADADGTGLVIACSALKRSYRSAILAEEPRTRFVLLDGPRELLEERLAHREGHFMPASLLDSQLATLEPLGADEPGVTVSIDQTPEAIALDASRAIIDSAGLTPL</sequence>
<dbReference type="FunFam" id="3.40.50.300:FF:000522">
    <property type="entry name" value="Gluconokinase"/>
    <property type="match status" value="1"/>
</dbReference>
<evidence type="ECO:0000256" key="7">
    <source>
        <dbReference type="ARBA" id="ARBA00022840"/>
    </source>
</evidence>
<dbReference type="OrthoDB" id="9795716at2"/>
<evidence type="ECO:0000313" key="12">
    <source>
        <dbReference type="Proteomes" id="UP000298488"/>
    </source>
</evidence>
<dbReference type="CDD" id="cd02021">
    <property type="entry name" value="GntK"/>
    <property type="match status" value="1"/>
</dbReference>
<evidence type="ECO:0000256" key="5">
    <source>
        <dbReference type="ARBA" id="ARBA00022741"/>
    </source>
</evidence>
<evidence type="ECO:0000256" key="2">
    <source>
        <dbReference type="ARBA" id="ARBA00008420"/>
    </source>
</evidence>
<dbReference type="GO" id="GO:0019521">
    <property type="term" value="P:D-gluconate metabolic process"/>
    <property type="evidence" value="ECO:0007669"/>
    <property type="project" value="UniProtKB-KW"/>
</dbReference>
<evidence type="ECO:0000256" key="8">
    <source>
        <dbReference type="ARBA" id="ARBA00023064"/>
    </source>
</evidence>
<evidence type="ECO:0000256" key="3">
    <source>
        <dbReference type="ARBA" id="ARBA00012054"/>
    </source>
</evidence>
<dbReference type="InterPro" id="IPR006001">
    <property type="entry name" value="Therm_gnt_kin"/>
</dbReference>
<dbReference type="AlphaFoldDB" id="A0A4R8VE19"/>